<sequence length="196" mass="22845">MTLLWSMLVLFAFTPLWLFSILIALFFLILAVNNRLVLKLYEAHKALSPKRTIPLYSTLLIGDLCAESVYKEYLSDNGKTLMLTAPRRSLEADYQILLHSVSALHENGTCIIIGSKYDKGISLFDVPYLSLTTRKELKVETLLRRSHYPLFFEPLRSLLYFVSTNNKYYLKECPHPDMRKFCDKRNIHLVYLTTER</sequence>
<dbReference type="AlphaFoldDB" id="A0A3R5WBZ2"/>
<accession>A0A3R5WBZ2</accession>
<reference evidence="1 2" key="1">
    <citation type="submission" date="2018-08" db="EMBL/GenBank/DDBJ databases">
        <title>A genome reference for cultivated species of the human gut microbiota.</title>
        <authorList>
            <person name="Zou Y."/>
            <person name="Xue W."/>
            <person name="Luo G."/>
        </authorList>
    </citation>
    <scope>NUCLEOTIDE SEQUENCE [LARGE SCALE GENOMIC DNA]</scope>
    <source>
        <strain evidence="1 2">AM30-4</strain>
    </source>
</reference>
<dbReference type="EMBL" id="QSJN01000018">
    <property type="protein sequence ID" value="RHD71288.1"/>
    <property type="molecule type" value="Genomic_DNA"/>
</dbReference>
<dbReference type="Proteomes" id="UP000284660">
    <property type="component" value="Unassembled WGS sequence"/>
</dbReference>
<comment type="caution">
    <text evidence="1">The sequence shown here is derived from an EMBL/GenBank/DDBJ whole genome shotgun (WGS) entry which is preliminary data.</text>
</comment>
<organism evidence="1 2">
    <name type="scientific">Parabacteroides distasonis</name>
    <dbReference type="NCBI Taxonomy" id="823"/>
    <lineage>
        <taxon>Bacteria</taxon>
        <taxon>Pseudomonadati</taxon>
        <taxon>Bacteroidota</taxon>
        <taxon>Bacteroidia</taxon>
        <taxon>Bacteroidales</taxon>
        <taxon>Tannerellaceae</taxon>
        <taxon>Parabacteroides</taxon>
    </lineage>
</organism>
<evidence type="ECO:0000313" key="1">
    <source>
        <dbReference type="EMBL" id="RHD71288.1"/>
    </source>
</evidence>
<protein>
    <submittedName>
        <fullName evidence="1">Uncharacterized protein</fullName>
    </submittedName>
</protein>
<gene>
    <name evidence="1" type="ORF">DW782_19565</name>
</gene>
<proteinExistence type="predicted"/>
<evidence type="ECO:0000313" key="2">
    <source>
        <dbReference type="Proteomes" id="UP000284660"/>
    </source>
</evidence>
<dbReference type="RefSeq" id="WP_005863142.1">
    <property type="nucleotide sequence ID" value="NZ_CAXSKO010000001.1"/>
</dbReference>
<name>A0A3R5WBZ2_PARDI</name>